<organism evidence="1 2">
    <name type="scientific">Azospirillum palustre</name>
    <dbReference type="NCBI Taxonomy" id="2044885"/>
    <lineage>
        <taxon>Bacteria</taxon>
        <taxon>Pseudomonadati</taxon>
        <taxon>Pseudomonadota</taxon>
        <taxon>Alphaproteobacteria</taxon>
        <taxon>Rhodospirillales</taxon>
        <taxon>Azospirillaceae</taxon>
        <taxon>Azospirillum</taxon>
    </lineage>
</organism>
<accession>A0A2B8BAM3</accession>
<dbReference type="PANTHER" id="PTHR47017">
    <property type="entry name" value="ACYL-COA"/>
    <property type="match status" value="1"/>
</dbReference>
<dbReference type="RefSeq" id="WP_098735183.1">
    <property type="nucleotide sequence ID" value="NZ_PDKW01000038.1"/>
</dbReference>
<dbReference type="Proteomes" id="UP000225379">
    <property type="component" value="Unassembled WGS sequence"/>
</dbReference>
<dbReference type="InterPro" id="IPR007434">
    <property type="entry name" value="FemAB-like"/>
</dbReference>
<comment type="caution">
    <text evidence="1">The sequence shown here is derived from an EMBL/GenBank/DDBJ whole genome shotgun (WGS) entry which is preliminary data.</text>
</comment>
<dbReference type="PANTHER" id="PTHR47017:SF1">
    <property type="entry name" value="ACYL-COA"/>
    <property type="match status" value="1"/>
</dbReference>
<dbReference type="Pfam" id="PF04339">
    <property type="entry name" value="FemAB_like"/>
    <property type="match status" value="1"/>
</dbReference>
<keyword evidence="2" id="KW-1185">Reference proteome</keyword>
<dbReference type="EMBL" id="PDKW01000038">
    <property type="protein sequence ID" value="PGH58354.1"/>
    <property type="molecule type" value="Genomic_DNA"/>
</dbReference>
<protein>
    <recommendedName>
        <fullName evidence="3">GNAT family N-acetyltransferase</fullName>
    </recommendedName>
</protein>
<proteinExistence type="predicted"/>
<dbReference type="InterPro" id="IPR016181">
    <property type="entry name" value="Acyl_CoA_acyltransferase"/>
</dbReference>
<dbReference type="SUPFAM" id="SSF55729">
    <property type="entry name" value="Acyl-CoA N-acyltransferases (Nat)"/>
    <property type="match status" value="1"/>
</dbReference>
<dbReference type="Gene3D" id="3.40.630.30">
    <property type="match status" value="1"/>
</dbReference>
<dbReference type="AlphaFoldDB" id="A0A2B8BAM3"/>
<evidence type="ECO:0000313" key="2">
    <source>
        <dbReference type="Proteomes" id="UP000225379"/>
    </source>
</evidence>
<sequence length="398" mass="44104">MSVIQEPAAQDGDRNDVPLSVAMVFGISGVDPLEWDACAAGKGPFVSHAYLRAVEESGLAGPDIGWRPAHMIVREASGRLVGAAPLYLRDRSTDEFWPDQAWVDGYQASGGRYFPKMVMEIPYTPVTGPRILLRNGAPSGTADALIGTLRSLAHKHGLSSIHVGFPDEEDRARFEAAGWLTRHAVDYEWRNEGYRDFADFTAALSSHRRRVMLWERRKIAASGVRFREVPGSRVAEADVAIFLDLLSDLHLRRGRRQALTMDFVLRLCAVLGDAVTLTFAESGGVAIGALMTVEGDDCLYVRTWGAREEARFVHFETCYYRSIERAIAHGLSRVNGGRGGPHKLERGFLPVLAHACHWFLHTNMRGAVAEGLDLYNAKALAKFAQEQARSPYRQRDGR</sequence>
<dbReference type="OrthoDB" id="9776898at2"/>
<evidence type="ECO:0000313" key="1">
    <source>
        <dbReference type="EMBL" id="PGH58354.1"/>
    </source>
</evidence>
<reference evidence="2" key="1">
    <citation type="submission" date="2017-10" db="EMBL/GenBank/DDBJ databases">
        <authorList>
            <person name="Kravchenko I.K."/>
            <person name="Grouzdev D.S."/>
        </authorList>
    </citation>
    <scope>NUCLEOTIDE SEQUENCE [LARGE SCALE GENOMIC DNA]</scope>
    <source>
        <strain evidence="2">B2</strain>
    </source>
</reference>
<evidence type="ECO:0008006" key="3">
    <source>
        <dbReference type="Google" id="ProtNLM"/>
    </source>
</evidence>
<name>A0A2B8BAM3_9PROT</name>
<gene>
    <name evidence="1" type="ORF">CRT60_04085</name>
</gene>